<comment type="caution">
    <text evidence="3">The sequence shown here is derived from an EMBL/GenBank/DDBJ whole genome shotgun (WGS) entry which is preliminary data.</text>
</comment>
<dbReference type="EMBL" id="JACGWZ010000001">
    <property type="protein sequence ID" value="MBA8822695.1"/>
    <property type="molecule type" value="Genomic_DNA"/>
</dbReference>
<dbReference type="EMBL" id="JACGWZ010000001">
    <property type="protein sequence ID" value="MBA8822675.1"/>
    <property type="molecule type" value="Genomic_DNA"/>
</dbReference>
<sequence>MRTTMSIDERLLERAKHRARQCGQTPGQFVEASLRRELMSSSEQPEPPKVPVFDGGTPPPATINLRSGRDIAALFTDEDATRPGGGSR</sequence>
<keyword evidence="5" id="KW-1185">Reference proteome</keyword>
<name>A0A839DTV2_9PSEU</name>
<evidence type="ECO:0008006" key="6">
    <source>
        <dbReference type="Google" id="ProtNLM"/>
    </source>
</evidence>
<evidence type="ECO:0000313" key="2">
    <source>
        <dbReference type="EMBL" id="MBA8822675.1"/>
    </source>
</evidence>
<evidence type="ECO:0000313" key="4">
    <source>
        <dbReference type="EMBL" id="MBA8822700.1"/>
    </source>
</evidence>
<organism evidence="3 5">
    <name type="scientific">Halosaccharopolyspora lacisalsi</name>
    <dbReference type="NCBI Taxonomy" id="1000566"/>
    <lineage>
        <taxon>Bacteria</taxon>
        <taxon>Bacillati</taxon>
        <taxon>Actinomycetota</taxon>
        <taxon>Actinomycetes</taxon>
        <taxon>Pseudonocardiales</taxon>
        <taxon>Pseudonocardiaceae</taxon>
        <taxon>Halosaccharopolyspora</taxon>
    </lineage>
</organism>
<dbReference type="RefSeq" id="WP_182542056.1">
    <property type="nucleotide sequence ID" value="NZ_JACGWZ010000001.1"/>
</dbReference>
<feature type="region of interest" description="Disordered" evidence="1">
    <location>
        <begin position="38"/>
        <end position="59"/>
    </location>
</feature>
<dbReference type="Proteomes" id="UP000569329">
    <property type="component" value="Unassembled WGS sequence"/>
</dbReference>
<dbReference type="AlphaFoldDB" id="A0A839DTV2"/>
<evidence type="ECO:0000313" key="3">
    <source>
        <dbReference type="EMBL" id="MBA8822695.1"/>
    </source>
</evidence>
<reference evidence="3 5" key="1">
    <citation type="submission" date="2020-07" db="EMBL/GenBank/DDBJ databases">
        <title>Sequencing the genomes of 1000 actinobacteria strains.</title>
        <authorList>
            <person name="Klenk H.-P."/>
        </authorList>
    </citation>
    <scope>NUCLEOTIDE SEQUENCE [LARGE SCALE GENOMIC DNA]</scope>
    <source>
        <strain evidence="3 5">DSM 45975</strain>
    </source>
</reference>
<gene>
    <name evidence="2" type="ORF">FHX42_000004</name>
    <name evidence="3" type="ORF">FHX42_000024</name>
    <name evidence="4" type="ORF">FHX42_000029</name>
</gene>
<proteinExistence type="predicted"/>
<protein>
    <recommendedName>
        <fullName evidence="6">DUF2191 domain-containing protein</fullName>
    </recommendedName>
</protein>
<evidence type="ECO:0000313" key="5">
    <source>
        <dbReference type="Proteomes" id="UP000569329"/>
    </source>
</evidence>
<dbReference type="EMBL" id="JACGWZ010000001">
    <property type="protein sequence ID" value="MBA8822700.1"/>
    <property type="molecule type" value="Genomic_DNA"/>
</dbReference>
<evidence type="ECO:0000256" key="1">
    <source>
        <dbReference type="SAM" id="MobiDB-lite"/>
    </source>
</evidence>
<accession>A0A839DTV2</accession>